<evidence type="ECO:0000256" key="8">
    <source>
        <dbReference type="SAM" id="Phobius"/>
    </source>
</evidence>
<evidence type="ECO:0000259" key="9">
    <source>
        <dbReference type="PROSITE" id="PS50850"/>
    </source>
</evidence>
<evidence type="ECO:0000313" key="10">
    <source>
        <dbReference type="EMBL" id="KAG0644968.1"/>
    </source>
</evidence>
<dbReference type="GO" id="GO:0005351">
    <property type="term" value="F:carbohydrate:proton symporter activity"/>
    <property type="evidence" value="ECO:0007669"/>
    <property type="project" value="TreeGrafter"/>
</dbReference>
<dbReference type="InterPro" id="IPR003663">
    <property type="entry name" value="Sugar/inositol_transpt"/>
</dbReference>
<evidence type="ECO:0000256" key="6">
    <source>
        <dbReference type="ARBA" id="ARBA00023136"/>
    </source>
</evidence>
<name>A0A9P6SL03_9HELO</name>
<evidence type="ECO:0000256" key="7">
    <source>
        <dbReference type="RuleBase" id="RU003346"/>
    </source>
</evidence>
<keyword evidence="4 8" id="KW-0812">Transmembrane</keyword>
<evidence type="ECO:0000256" key="3">
    <source>
        <dbReference type="ARBA" id="ARBA00022448"/>
    </source>
</evidence>
<dbReference type="PROSITE" id="PS00216">
    <property type="entry name" value="SUGAR_TRANSPORT_1"/>
    <property type="match status" value="1"/>
</dbReference>
<feature type="transmembrane region" description="Helical" evidence="8">
    <location>
        <begin position="451"/>
        <end position="473"/>
    </location>
</feature>
<dbReference type="InterPro" id="IPR005829">
    <property type="entry name" value="Sugar_transporter_CS"/>
</dbReference>
<feature type="transmembrane region" description="Helical" evidence="8">
    <location>
        <begin position="411"/>
        <end position="439"/>
    </location>
</feature>
<keyword evidence="5 8" id="KW-1133">Transmembrane helix</keyword>
<evidence type="ECO:0000256" key="2">
    <source>
        <dbReference type="ARBA" id="ARBA00010992"/>
    </source>
</evidence>
<feature type="transmembrane region" description="Helical" evidence="8">
    <location>
        <begin position="381"/>
        <end position="399"/>
    </location>
</feature>
<feature type="transmembrane region" description="Helical" evidence="8">
    <location>
        <begin position="163"/>
        <end position="184"/>
    </location>
</feature>
<dbReference type="SUPFAM" id="SSF103473">
    <property type="entry name" value="MFS general substrate transporter"/>
    <property type="match status" value="1"/>
</dbReference>
<dbReference type="PROSITE" id="PS00217">
    <property type="entry name" value="SUGAR_TRANSPORT_2"/>
    <property type="match status" value="1"/>
</dbReference>
<dbReference type="PANTHER" id="PTHR48022">
    <property type="entry name" value="PLASTIDIC GLUCOSE TRANSPORTER 4"/>
    <property type="match status" value="1"/>
</dbReference>
<dbReference type="NCBIfam" id="TIGR00879">
    <property type="entry name" value="SP"/>
    <property type="match status" value="1"/>
</dbReference>
<proteinExistence type="inferred from homology"/>
<feature type="transmembrane region" description="Helical" evidence="8">
    <location>
        <begin position="58"/>
        <end position="83"/>
    </location>
</feature>
<keyword evidence="11" id="KW-1185">Reference proteome</keyword>
<feature type="transmembrane region" description="Helical" evidence="8">
    <location>
        <begin position="139"/>
        <end position="157"/>
    </location>
</feature>
<sequence length="544" mass="59876">MHSPPNTNDLSEKPNFRDDVNDHMDAKGELNIVAQAKLATETEHALTTLEAIKAYPMAIFWASVFATSLIMVGYDSGIIYSFYALPAFVKKYGTNYGGDIGYEVSAKWQNVLGMGTPVGQFLGAFTASYPMERWGRKKVFGVSLFFTTAFIFLQMFASNVQVLAAGEFLAGVLYGTYVVLAPTYASEVCPVALRGILNAGMNLAYVIGQFIASGVGKGVSTRTDQWAYRIPFAIQWAWIPLLVVALWFAPESPWWLVRQGRNDEAVASLRRLVRSSSNVDVHATLAMIEATTLHEAEVEKSVSYLECFRGSNRIRTEVALMVQTWQVITGISLIGYAVYFFELAGLPVAASFDMGVGNTAIGFVATCTSWFLMAYFGRRSIFMTGVAVMAVSLILIGILDCLPNYSARPGLAWAQAGLLDLLTFIFQGTVGPINFVIFAEIGATRLRSQTCALAASTGSIFQIIMTVAVPYMLNASAANWRGKTGFFFGGLSALATVWCWFRLPETKGRTYEELDYMFEAGIPVRKFKNYKFETLDSQEVHDTV</sequence>
<reference evidence="10" key="1">
    <citation type="submission" date="2019-07" db="EMBL/GenBank/DDBJ databases">
        <title>Hyphodiscus hymeniophilus genome sequencing and assembly.</title>
        <authorList>
            <person name="Kramer G."/>
            <person name="Nodwell J."/>
        </authorList>
    </citation>
    <scope>NUCLEOTIDE SEQUENCE</scope>
    <source>
        <strain evidence="10">ATCC 34498</strain>
    </source>
</reference>
<dbReference type="Gene3D" id="1.20.1250.20">
    <property type="entry name" value="MFS general substrate transporter like domains"/>
    <property type="match status" value="1"/>
</dbReference>
<evidence type="ECO:0000256" key="1">
    <source>
        <dbReference type="ARBA" id="ARBA00004141"/>
    </source>
</evidence>
<dbReference type="InterPro" id="IPR005828">
    <property type="entry name" value="MFS_sugar_transport-like"/>
</dbReference>
<dbReference type="FunFam" id="1.20.1250.20:FF:000078">
    <property type="entry name" value="MFS maltose transporter, putative"/>
    <property type="match status" value="1"/>
</dbReference>
<dbReference type="OrthoDB" id="6612291at2759"/>
<evidence type="ECO:0000313" key="11">
    <source>
        <dbReference type="Proteomes" id="UP000785200"/>
    </source>
</evidence>
<dbReference type="InterPro" id="IPR020846">
    <property type="entry name" value="MFS_dom"/>
</dbReference>
<comment type="caution">
    <text evidence="10">The sequence shown here is derived from an EMBL/GenBank/DDBJ whole genome shotgun (WGS) entry which is preliminary data.</text>
</comment>
<keyword evidence="6 8" id="KW-0472">Membrane</keyword>
<dbReference type="AlphaFoldDB" id="A0A9P6SL03"/>
<feature type="domain" description="Major facilitator superfamily (MFS) profile" evidence="9">
    <location>
        <begin position="61"/>
        <end position="507"/>
    </location>
</feature>
<dbReference type="InterPro" id="IPR050360">
    <property type="entry name" value="MFS_Sugar_Transporters"/>
</dbReference>
<dbReference type="Pfam" id="PF00083">
    <property type="entry name" value="Sugar_tr"/>
    <property type="match status" value="1"/>
</dbReference>
<comment type="subcellular location">
    <subcellularLocation>
        <location evidence="1">Membrane</location>
        <topology evidence="1">Multi-pass membrane protein</topology>
    </subcellularLocation>
</comment>
<feature type="transmembrane region" description="Helical" evidence="8">
    <location>
        <begin position="359"/>
        <end position="376"/>
    </location>
</feature>
<organism evidence="10 11">
    <name type="scientific">Hyphodiscus hymeniophilus</name>
    <dbReference type="NCBI Taxonomy" id="353542"/>
    <lineage>
        <taxon>Eukaryota</taxon>
        <taxon>Fungi</taxon>
        <taxon>Dikarya</taxon>
        <taxon>Ascomycota</taxon>
        <taxon>Pezizomycotina</taxon>
        <taxon>Leotiomycetes</taxon>
        <taxon>Helotiales</taxon>
        <taxon>Hyphodiscaceae</taxon>
        <taxon>Hyphodiscus</taxon>
    </lineage>
</organism>
<dbReference type="PROSITE" id="PS50850">
    <property type="entry name" value="MFS"/>
    <property type="match status" value="1"/>
</dbReference>
<keyword evidence="3 7" id="KW-0813">Transport</keyword>
<dbReference type="EMBL" id="VNKQ01000021">
    <property type="protein sequence ID" value="KAG0644968.1"/>
    <property type="molecule type" value="Genomic_DNA"/>
</dbReference>
<dbReference type="Proteomes" id="UP000785200">
    <property type="component" value="Unassembled WGS sequence"/>
</dbReference>
<feature type="transmembrane region" description="Helical" evidence="8">
    <location>
        <begin position="232"/>
        <end position="249"/>
    </location>
</feature>
<gene>
    <name evidence="10" type="ORF">D0Z07_9311</name>
</gene>
<feature type="transmembrane region" description="Helical" evidence="8">
    <location>
        <begin position="485"/>
        <end position="503"/>
    </location>
</feature>
<protein>
    <submittedName>
        <fullName evidence="10">Maltose transport MAL31</fullName>
    </submittedName>
</protein>
<evidence type="ECO:0000256" key="4">
    <source>
        <dbReference type="ARBA" id="ARBA00022692"/>
    </source>
</evidence>
<evidence type="ECO:0000256" key="5">
    <source>
        <dbReference type="ARBA" id="ARBA00022989"/>
    </source>
</evidence>
<dbReference type="InterPro" id="IPR036259">
    <property type="entry name" value="MFS_trans_sf"/>
</dbReference>
<dbReference type="PRINTS" id="PR00171">
    <property type="entry name" value="SUGRTRNSPORT"/>
</dbReference>
<feature type="transmembrane region" description="Helical" evidence="8">
    <location>
        <begin position="318"/>
        <end position="339"/>
    </location>
</feature>
<accession>A0A9P6SL03</accession>
<feature type="transmembrane region" description="Helical" evidence="8">
    <location>
        <begin position="191"/>
        <end position="212"/>
    </location>
</feature>
<dbReference type="PANTHER" id="PTHR48022:SF83">
    <property type="entry name" value="MAJOR FACILITATOR SUPERFAMILY (MFS) PROFILE DOMAIN-CONTAINING PROTEIN"/>
    <property type="match status" value="1"/>
</dbReference>
<dbReference type="GO" id="GO:0016020">
    <property type="term" value="C:membrane"/>
    <property type="evidence" value="ECO:0007669"/>
    <property type="project" value="UniProtKB-SubCell"/>
</dbReference>
<comment type="similarity">
    <text evidence="2 7">Belongs to the major facilitator superfamily. Sugar transporter (TC 2.A.1.1) family.</text>
</comment>